<dbReference type="GO" id="GO:0005829">
    <property type="term" value="C:cytosol"/>
    <property type="evidence" value="ECO:0007669"/>
    <property type="project" value="TreeGrafter"/>
</dbReference>
<dbReference type="EMBL" id="LT608260">
    <property type="protein sequence ID" value="SCO63715.1"/>
    <property type="molecule type" value="Genomic_DNA"/>
</dbReference>
<dbReference type="GO" id="GO:0034098">
    <property type="term" value="C:VCP-NPL4-UFD1 AAA ATPase complex"/>
    <property type="evidence" value="ECO:0007669"/>
    <property type="project" value="TreeGrafter"/>
</dbReference>
<keyword evidence="1" id="KW-0547">Nucleotide-binding</keyword>
<dbReference type="GO" id="GO:0051228">
    <property type="term" value="P:mitotic spindle disassembly"/>
    <property type="evidence" value="ECO:0007669"/>
    <property type="project" value="TreeGrafter"/>
</dbReference>
<evidence type="ECO:0000259" key="3">
    <source>
        <dbReference type="SMART" id="SM00382"/>
    </source>
</evidence>
<dbReference type="GO" id="GO:0016887">
    <property type="term" value="F:ATP hydrolysis activity"/>
    <property type="evidence" value="ECO:0007669"/>
    <property type="project" value="InterPro"/>
</dbReference>
<accession>A0A0Y9YKR4</accession>
<evidence type="ECO:0000313" key="13">
    <source>
        <dbReference type="Proteomes" id="UP000516480"/>
    </source>
</evidence>
<evidence type="ECO:0000313" key="11">
    <source>
        <dbReference type="Proteomes" id="UP000219974"/>
    </source>
</evidence>
<dbReference type="SMART" id="SM00382">
    <property type="entry name" value="AAA"/>
    <property type="match status" value="1"/>
</dbReference>
<dbReference type="OMA" id="MNLNAHM"/>
<evidence type="ECO:0000256" key="2">
    <source>
        <dbReference type="ARBA" id="ARBA00022840"/>
    </source>
</evidence>
<dbReference type="PROSITE" id="PS00675">
    <property type="entry name" value="SIGMA54_INTERACT_1"/>
    <property type="match status" value="1"/>
</dbReference>
<dbReference type="Proteomes" id="UP000219974">
    <property type="component" value="Chromosome 12"/>
</dbReference>
<dbReference type="VEuPathDB" id="PlasmoDB:PBANKA_1224700"/>
<dbReference type="InterPro" id="IPR027417">
    <property type="entry name" value="P-loop_NTPase"/>
</dbReference>
<dbReference type="PANTHER" id="PTHR23077">
    <property type="entry name" value="AAA-FAMILY ATPASE"/>
    <property type="match status" value="1"/>
</dbReference>
<evidence type="ECO:0000313" key="12">
    <source>
        <dbReference type="Proteomes" id="UP000220214"/>
    </source>
</evidence>
<dbReference type="GO" id="GO:0030970">
    <property type="term" value="P:retrograde protein transport, ER to cytosol"/>
    <property type="evidence" value="ECO:0007669"/>
    <property type="project" value="TreeGrafter"/>
</dbReference>
<dbReference type="InterPro" id="IPR003959">
    <property type="entry name" value="ATPase_AAA_core"/>
</dbReference>
<dbReference type="EMBL" id="LT608148">
    <property type="protein sequence ID" value="SCM25186.1"/>
    <property type="molecule type" value="Genomic_DNA"/>
</dbReference>
<dbReference type="InterPro" id="IPR050168">
    <property type="entry name" value="AAA_ATPase_domain"/>
</dbReference>
<evidence type="ECO:0000313" key="10">
    <source>
        <dbReference type="Proteomes" id="UP000219860"/>
    </source>
</evidence>
<dbReference type="SUPFAM" id="SSF52540">
    <property type="entry name" value="P-loop containing nucleoside triphosphate hydrolases"/>
    <property type="match status" value="1"/>
</dbReference>
<keyword evidence="2" id="KW-0067">ATP-binding</keyword>
<dbReference type="Pfam" id="PF00004">
    <property type="entry name" value="AAA"/>
    <property type="match status" value="1"/>
</dbReference>
<dbReference type="AlphaFoldDB" id="A0A0Y9YKR4"/>
<dbReference type="Gene3D" id="3.40.50.300">
    <property type="entry name" value="P-loop containing nucleotide triphosphate hydrolases"/>
    <property type="match status" value="1"/>
</dbReference>
<evidence type="ECO:0000313" key="5">
    <source>
        <dbReference type="EMBL" id="SCM25186.1"/>
    </source>
</evidence>
<dbReference type="GO" id="GO:0005524">
    <property type="term" value="F:ATP binding"/>
    <property type="evidence" value="ECO:0007669"/>
    <property type="project" value="UniProtKB-KW"/>
</dbReference>
<dbReference type="Proteomes" id="UP000069549">
    <property type="component" value="Chromosome 12"/>
</dbReference>
<proteinExistence type="predicted"/>
<dbReference type="GO" id="GO:0031593">
    <property type="term" value="F:polyubiquitin modification-dependent protein binding"/>
    <property type="evidence" value="ECO:0007669"/>
    <property type="project" value="TreeGrafter"/>
</dbReference>
<evidence type="ECO:0000313" key="9">
    <source>
        <dbReference type="Proteomes" id="UP000069549"/>
    </source>
</evidence>
<protein>
    <submittedName>
        <fullName evidence="4">AAA family ATPase, putative</fullName>
    </submittedName>
</protein>
<dbReference type="OrthoDB" id="377311at2759"/>
<dbReference type="GO" id="GO:0097352">
    <property type="term" value="P:autophagosome maturation"/>
    <property type="evidence" value="ECO:0007669"/>
    <property type="project" value="TreeGrafter"/>
</dbReference>
<dbReference type="Proteomes" id="UP000220214">
    <property type="component" value="Chromosome 12"/>
</dbReference>
<evidence type="ECO:0000256" key="1">
    <source>
        <dbReference type="ARBA" id="ARBA00022741"/>
    </source>
</evidence>
<dbReference type="GO" id="GO:0005634">
    <property type="term" value="C:nucleus"/>
    <property type="evidence" value="ECO:0007669"/>
    <property type="project" value="TreeGrafter"/>
</dbReference>
<evidence type="ECO:0000313" key="6">
    <source>
        <dbReference type="EMBL" id="SCN27289.1"/>
    </source>
</evidence>
<dbReference type="Proteomes" id="UP000516480">
    <property type="component" value="Chromosome 12"/>
</dbReference>
<dbReference type="EMBL" id="LT614638">
    <property type="protein sequence ID" value="SCN27289.1"/>
    <property type="molecule type" value="Genomic_DNA"/>
</dbReference>
<dbReference type="InterPro" id="IPR003593">
    <property type="entry name" value="AAA+_ATPase"/>
</dbReference>
<gene>
    <name evidence="4" type="ORF">PBK173_000337800</name>
    <name evidence="6" type="ORF">PBNK65E_000328400</name>
    <name evidence="5" type="ORF">PBNK65NY_000328000</name>
    <name evidence="8" type="ORF">PBSP11A_000328300</name>
    <name evidence="7" type="ORF">PBSP11RLL_000328300</name>
</gene>
<dbReference type="Proteomes" id="UP000219860">
    <property type="component" value="Chromosome 12"/>
</dbReference>
<evidence type="ECO:0000313" key="4">
    <source>
        <dbReference type="EMBL" id="CXI78490.1"/>
    </source>
</evidence>
<sequence>MEKLHFENFIVYCYSSKSFSYLQKNENSYKSQKKKIQNNEYEKLVDEKKKKYKWIKKLSHRECSKHILENLKQNNNIKHAENKFNGKTKTKKRGYSLLYNIDDELIYTYKNNKFIKDAKHMKAASLTAQKKKNVFKPSKCISIFKGKEDTGKKERCRKKKQNTENDVLIKEKRFSNKNKLKSDNLIKIKGIEKKDNSIDIYKYLFNIFIRKEYYKKVSNRWLKKFIKKNGPLYKEIAKQLINLLIIKNFVIFDVELWNFFLPENLINHFNINLQFFCGKSGNKKTEFLKNLFESFPFKYSHENVHIIDMIEYEKYPIVYDYRYLTDPNHFLNSVEINVDNKIKNINKDNFSFKLFDMPIIKDRYTHLSPLRQDINCNKIKREVDIHTISLKHVKTSNTSIIGGNYKIDTNENSMNSEKIDNSCINQYKYKGKKKMLSFLASSDSEEMCNSIDLHYINKINENNNYLSKSINLCDYKKRTYINNILYPNYYEIALKEFLITDVKSRKTIQMIDLLNLNLEYILINFTKIAMIKQLVWKKKMFRLLYKYVKRDNNTKFKKKNKNKTLGLNLFNGGYSFLLIKNLDFINNFSILKKNCIMFLLLKYIFIWKKMNLNAHMFVVSPALDDNTPNGFNKSDIGEKSHENILLQLNPYINKYFLFILPNFLHHNDRYIILRHLYRKHNLPYSIKTLKYISKITNSYCEENLIKLFQDEYKERIIYLLKKNNISKHENSNNNVEDISNVDNLLNIKNNIKKLMSRNKNKKINFFNKTLNFQCDSHLFIHGKEIELYKKKSFERLNKNDKDRTYGFYQMVGESELINRLKNEVVHNFIHKGKQKPYNNNDCEKNLFDGVGILVYGESGSGKTFISKIIIEECNCNSIIINCANIFNKIMGESEKFLNEVFEYAKNKLQPCIIMFDGIENICFKHDLFSNSIDKFSERLKLCFYENLDKLHFEKKWNPNCKRNTNSIIIICTTTDINNLDNNLLVNHRIRHIYQTKSFRFWENKDVYKLFENCLRFNNIDPNVLINSKKFQKFIQENILSRKNILSPLDISNMCSDTLARCIQISISNGNEVNIESFWNILRENYK</sequence>
<name>A0A0Y9YKR4_PLABE</name>
<organism evidence="4 9">
    <name type="scientific">Plasmodium berghei</name>
    <dbReference type="NCBI Taxonomy" id="5821"/>
    <lineage>
        <taxon>Eukaryota</taxon>
        <taxon>Sar</taxon>
        <taxon>Alveolata</taxon>
        <taxon>Apicomplexa</taxon>
        <taxon>Aconoidasida</taxon>
        <taxon>Haemosporida</taxon>
        <taxon>Plasmodiidae</taxon>
        <taxon>Plasmodium</taxon>
        <taxon>Plasmodium (Vinckeia)</taxon>
    </lineage>
</organism>
<dbReference type="EMBL" id="LT160032">
    <property type="protein sequence ID" value="CXI78490.1"/>
    <property type="molecule type" value="Genomic_DNA"/>
</dbReference>
<dbReference type="InterPro" id="IPR025662">
    <property type="entry name" value="Sigma_54_int_dom_ATP-bd_1"/>
</dbReference>
<dbReference type="PANTHER" id="PTHR23077:SF171">
    <property type="entry name" value="NUCLEAR VALOSIN-CONTAINING PROTEIN-LIKE"/>
    <property type="match status" value="1"/>
</dbReference>
<reference evidence="4 9" key="1">
    <citation type="submission" date="2016-02" db="EMBL/GenBank/DDBJ databases">
        <authorList>
            <consortium name="Pathogen Informatics"/>
        </authorList>
    </citation>
    <scope>NUCLEOTIDE SEQUENCE [LARGE SCALE GENOMIC DNA]</scope>
    <source>
        <strain evidence="4 9">K173</strain>
        <strain evidence="5 13">NK65 ny</strain>
        <strain evidence="6 12">NK65e</strain>
        <strain evidence="8 10">SP11 Antwerpcl1</strain>
        <strain evidence="7 11">SP11 RLL</strain>
    </source>
</reference>
<feature type="domain" description="AAA+ ATPase" evidence="3">
    <location>
        <begin position="848"/>
        <end position="998"/>
    </location>
</feature>
<evidence type="ECO:0000313" key="7">
    <source>
        <dbReference type="EMBL" id="SCO61902.1"/>
    </source>
</evidence>
<evidence type="ECO:0000313" key="8">
    <source>
        <dbReference type="EMBL" id="SCO63715.1"/>
    </source>
</evidence>
<dbReference type="EMBL" id="LT608276">
    <property type="protein sequence ID" value="SCO61902.1"/>
    <property type="molecule type" value="Genomic_DNA"/>
</dbReference>